<dbReference type="SUPFAM" id="SSF103088">
    <property type="entry name" value="OmpA-like"/>
    <property type="match status" value="1"/>
</dbReference>
<dbReference type="CDD" id="cd07185">
    <property type="entry name" value="OmpA_C-like"/>
    <property type="match status" value="1"/>
</dbReference>
<dbReference type="PRINTS" id="PR01023">
    <property type="entry name" value="NAFLGMOTY"/>
</dbReference>
<dbReference type="PANTHER" id="PTHR30329">
    <property type="entry name" value="STATOR ELEMENT OF FLAGELLAR MOTOR COMPLEX"/>
    <property type="match status" value="1"/>
</dbReference>
<dbReference type="InterPro" id="IPR050330">
    <property type="entry name" value="Bact_OuterMem_StrucFunc"/>
</dbReference>
<dbReference type="PROSITE" id="PS51123">
    <property type="entry name" value="OMPA_2"/>
    <property type="match status" value="1"/>
</dbReference>
<dbReference type="AlphaFoldDB" id="A0A101HES5"/>
<dbReference type="GO" id="GO:0009279">
    <property type="term" value="C:cell outer membrane"/>
    <property type="evidence" value="ECO:0007669"/>
    <property type="project" value="UniProtKB-SubCell"/>
</dbReference>
<comment type="caution">
    <text evidence="6">The sequence shown here is derived from an EMBL/GenBank/DDBJ whole genome shotgun (WGS) entry which is preliminary data.</text>
</comment>
<dbReference type="InterPro" id="IPR039567">
    <property type="entry name" value="Gly-zipper"/>
</dbReference>
<dbReference type="Proteomes" id="UP000053860">
    <property type="component" value="Unassembled WGS sequence"/>
</dbReference>
<proteinExistence type="predicted"/>
<dbReference type="Gene3D" id="3.30.1330.60">
    <property type="entry name" value="OmpA-like domain"/>
    <property type="match status" value="1"/>
</dbReference>
<dbReference type="EMBL" id="LGGN01000378">
    <property type="protein sequence ID" value="KUK75545.1"/>
    <property type="molecule type" value="Genomic_DNA"/>
</dbReference>
<sequence length="226" mass="22855">MKQISKLLTIGLLGGTLILSGCGASRAVKGGGIGAGAGAAVGAGIGSIAGGGRGAAIGAGIGAVLGGTAGAIIGNKMDKQAAELEQIEGAKVEKVNQGEAIKVTFESGILFATNSSTLNSASRSSLDKFATSLLNNPDTDVKIYGHTDSTGSDAINNPLSQRRAESVYNYLLTKGISGSRMEAQGCGSTQPVADNNTAAGRSENRRVEVYILPNEKMIQEAKEQAQ</sequence>
<dbReference type="PATRIC" id="fig|294710.3.peg.223"/>
<feature type="domain" description="OmpA-like" evidence="5">
    <location>
        <begin position="97"/>
        <end position="215"/>
    </location>
</feature>
<dbReference type="PROSITE" id="PS51257">
    <property type="entry name" value="PROKAR_LIPOPROTEIN"/>
    <property type="match status" value="1"/>
</dbReference>
<evidence type="ECO:0000256" key="3">
    <source>
        <dbReference type="ARBA" id="ARBA00023237"/>
    </source>
</evidence>
<dbReference type="InterPro" id="IPR006690">
    <property type="entry name" value="OMPA-like_CS"/>
</dbReference>
<dbReference type="Pfam" id="PF00691">
    <property type="entry name" value="OmpA"/>
    <property type="match status" value="1"/>
</dbReference>
<comment type="subcellular location">
    <subcellularLocation>
        <location evidence="1">Cell outer membrane</location>
    </subcellularLocation>
</comment>
<evidence type="ECO:0000313" key="6">
    <source>
        <dbReference type="EMBL" id="KUK75545.1"/>
    </source>
</evidence>
<evidence type="ECO:0000256" key="2">
    <source>
        <dbReference type="ARBA" id="ARBA00023136"/>
    </source>
</evidence>
<gene>
    <name evidence="6" type="ORF">XD92_1548</name>
</gene>
<reference evidence="7" key="1">
    <citation type="journal article" date="2015" name="MBio">
        <title>Genome-Resolved Metagenomic Analysis Reveals Roles for Candidate Phyla and Other Microbial Community Members in Biogeochemical Transformations in Oil Reservoirs.</title>
        <authorList>
            <person name="Hu P."/>
            <person name="Tom L."/>
            <person name="Singh A."/>
            <person name="Thomas B.C."/>
            <person name="Baker B.J."/>
            <person name="Piceno Y.M."/>
            <person name="Andersen G.L."/>
            <person name="Banfield J.F."/>
        </authorList>
    </citation>
    <scope>NUCLEOTIDE SEQUENCE [LARGE SCALE GENOMIC DNA]</scope>
</reference>
<evidence type="ECO:0000256" key="1">
    <source>
        <dbReference type="ARBA" id="ARBA00004442"/>
    </source>
</evidence>
<name>A0A101HES5_9BACT</name>
<evidence type="ECO:0000313" key="7">
    <source>
        <dbReference type="Proteomes" id="UP000053860"/>
    </source>
</evidence>
<dbReference type="InterPro" id="IPR006665">
    <property type="entry name" value="OmpA-like"/>
</dbReference>
<dbReference type="PROSITE" id="PS01068">
    <property type="entry name" value="OMPA_1"/>
    <property type="match status" value="1"/>
</dbReference>
<dbReference type="PRINTS" id="PR01021">
    <property type="entry name" value="OMPADOMAIN"/>
</dbReference>
<keyword evidence="2 4" id="KW-0472">Membrane</keyword>
<keyword evidence="3" id="KW-0998">Cell outer membrane</keyword>
<dbReference type="PANTHER" id="PTHR30329:SF21">
    <property type="entry name" value="LIPOPROTEIN YIAD-RELATED"/>
    <property type="match status" value="1"/>
</dbReference>
<organism evidence="6 7">
    <name type="scientific">Proteiniphilum acetatigenes</name>
    <dbReference type="NCBI Taxonomy" id="294710"/>
    <lineage>
        <taxon>Bacteria</taxon>
        <taxon>Pseudomonadati</taxon>
        <taxon>Bacteroidota</taxon>
        <taxon>Bacteroidia</taxon>
        <taxon>Bacteroidales</taxon>
        <taxon>Dysgonomonadaceae</taxon>
        <taxon>Proteiniphilum</taxon>
    </lineage>
</organism>
<dbReference type="InterPro" id="IPR036737">
    <property type="entry name" value="OmpA-like_sf"/>
</dbReference>
<protein>
    <recommendedName>
        <fullName evidence="5">OmpA-like domain-containing protein</fullName>
    </recommendedName>
</protein>
<evidence type="ECO:0000256" key="4">
    <source>
        <dbReference type="PROSITE-ProRule" id="PRU00473"/>
    </source>
</evidence>
<dbReference type="Pfam" id="PF13488">
    <property type="entry name" value="Gly-zipper_Omp"/>
    <property type="match status" value="1"/>
</dbReference>
<dbReference type="InterPro" id="IPR006664">
    <property type="entry name" value="OMP_bac"/>
</dbReference>
<evidence type="ECO:0000259" key="5">
    <source>
        <dbReference type="PROSITE" id="PS51123"/>
    </source>
</evidence>
<accession>A0A101HES5</accession>